<dbReference type="EMBL" id="JASCXW010000085">
    <property type="protein sequence ID" value="MDI6453817.1"/>
    <property type="molecule type" value="Genomic_DNA"/>
</dbReference>
<keyword evidence="2" id="KW-1185">Reference proteome</keyword>
<dbReference type="Proteomes" id="UP001431532">
    <property type="component" value="Unassembled WGS sequence"/>
</dbReference>
<name>A0AAW6U774_9MOLU</name>
<gene>
    <name evidence="1" type="ORF">QJ521_09655</name>
</gene>
<accession>A0AAW6U774</accession>
<reference evidence="1" key="1">
    <citation type="submission" date="2023-05" db="EMBL/GenBank/DDBJ databases">
        <title>Mariniplasma microaerophilum sp. nov., a novel anaerobic mollicute isolated from terrestrial mud volcano, Taman Peninsula, Russia.</title>
        <authorList>
            <person name="Khomyakova M.A."/>
            <person name="Merkel A.Y."/>
            <person name="Slobodkin A.I."/>
        </authorList>
    </citation>
    <scope>NUCLEOTIDE SEQUENCE</scope>
    <source>
        <strain evidence="1">M4Ah</strain>
    </source>
</reference>
<evidence type="ECO:0000313" key="1">
    <source>
        <dbReference type="EMBL" id="MDI6453817.1"/>
    </source>
</evidence>
<comment type="caution">
    <text evidence="1">The sequence shown here is derived from an EMBL/GenBank/DDBJ whole genome shotgun (WGS) entry which is preliminary data.</text>
</comment>
<dbReference type="AlphaFoldDB" id="A0AAW6U774"/>
<dbReference type="RefSeq" id="WP_282840275.1">
    <property type="nucleotide sequence ID" value="NZ_JASCXW010000085.1"/>
</dbReference>
<evidence type="ECO:0000313" key="2">
    <source>
        <dbReference type="Proteomes" id="UP001431532"/>
    </source>
</evidence>
<organism evidence="1 2">
    <name type="scientific">Peloplasma aerotolerans</name>
    <dbReference type="NCBI Taxonomy" id="3044389"/>
    <lineage>
        <taxon>Bacteria</taxon>
        <taxon>Bacillati</taxon>
        <taxon>Mycoplasmatota</taxon>
        <taxon>Mollicutes</taxon>
        <taxon>Acholeplasmatales</taxon>
        <taxon>Acholeplasmataceae</taxon>
        <taxon>Peloplasma</taxon>
    </lineage>
</organism>
<sequence>MPKFFTTSKANMSFIQKQNLYAEYKSAVEQGLVPGPLSSFSEFISIPNFDVMVDMKCLSCHFALKVNFAIYAEYMKLENSPFPLDTCPQCGKLHFVPLDVYNKLMI</sequence>
<proteinExistence type="predicted"/>
<protein>
    <submittedName>
        <fullName evidence="1">Uncharacterized protein</fullName>
    </submittedName>
</protein>